<dbReference type="CDD" id="cd05483">
    <property type="entry name" value="retropepsin_like_bacteria"/>
    <property type="match status" value="1"/>
</dbReference>
<dbReference type="EMBL" id="FMJB01000055">
    <property type="protein sequence ID" value="SCM68385.1"/>
    <property type="molecule type" value="Genomic_DNA"/>
</dbReference>
<sequence>MLDSLPGDDIARAAYFVVLGSALIGIVLLRIRPGLIQGFKTIAAWVVIFGVVAIGASLYEDAQIQQPMQSYSAQDAQITVPRSRDGHYYLTLGVNGVPTRFVVDTGATDIVLTQEAARAAGIPLDNLPYMGRAMTANGEVRTARVTLNSLTLDGITDTNIKASVNGGALHESLLGMRYLSRFSSLQITDNTLILTR</sequence>
<keyword evidence="1" id="KW-0472">Membrane</keyword>
<dbReference type="GO" id="GO:0006508">
    <property type="term" value="P:proteolysis"/>
    <property type="evidence" value="ECO:0007669"/>
    <property type="project" value="UniProtKB-KW"/>
</dbReference>
<dbReference type="AlphaFoldDB" id="A0A1M4N377"/>
<evidence type="ECO:0000313" key="3">
    <source>
        <dbReference type="Proteomes" id="UP000184085"/>
    </source>
</evidence>
<keyword evidence="3" id="KW-1185">Reference proteome</keyword>
<organism evidence="2 3">
    <name type="scientific">Donghicola eburneus</name>
    <dbReference type="NCBI Taxonomy" id="393278"/>
    <lineage>
        <taxon>Bacteria</taxon>
        <taxon>Pseudomonadati</taxon>
        <taxon>Pseudomonadota</taxon>
        <taxon>Alphaproteobacteria</taxon>
        <taxon>Rhodobacterales</taxon>
        <taxon>Roseobacteraceae</taxon>
        <taxon>Donghicola</taxon>
    </lineage>
</organism>
<proteinExistence type="predicted"/>
<reference evidence="3" key="1">
    <citation type="submission" date="2016-09" db="EMBL/GenBank/DDBJ databases">
        <authorList>
            <person name="Wibberg D."/>
        </authorList>
    </citation>
    <scope>NUCLEOTIDE SEQUENCE [LARGE SCALE GENOMIC DNA]</scope>
</reference>
<keyword evidence="1" id="KW-0812">Transmembrane</keyword>
<dbReference type="InterPro" id="IPR011969">
    <property type="entry name" value="Clan_AA_Asp_peptidase_C"/>
</dbReference>
<keyword evidence="2" id="KW-0645">Protease</keyword>
<dbReference type="InterPro" id="IPR034122">
    <property type="entry name" value="Retropepsin-like_bacterial"/>
</dbReference>
<dbReference type="Pfam" id="PF13975">
    <property type="entry name" value="gag-asp_proteas"/>
    <property type="match status" value="1"/>
</dbReference>
<evidence type="ECO:0000313" key="2">
    <source>
        <dbReference type="EMBL" id="SCM68385.1"/>
    </source>
</evidence>
<dbReference type="SUPFAM" id="SSF50630">
    <property type="entry name" value="Acid proteases"/>
    <property type="match status" value="1"/>
</dbReference>
<dbReference type="PROSITE" id="PS00141">
    <property type="entry name" value="ASP_PROTEASE"/>
    <property type="match status" value="1"/>
</dbReference>
<name>A0A1M4N377_9RHOB</name>
<dbReference type="InterPro" id="IPR021109">
    <property type="entry name" value="Peptidase_aspartic_dom_sf"/>
</dbReference>
<dbReference type="GO" id="GO:0004190">
    <property type="term" value="F:aspartic-type endopeptidase activity"/>
    <property type="evidence" value="ECO:0007669"/>
    <property type="project" value="InterPro"/>
</dbReference>
<dbReference type="Proteomes" id="UP000184085">
    <property type="component" value="Unassembled WGS sequence"/>
</dbReference>
<feature type="transmembrane region" description="Helical" evidence="1">
    <location>
        <begin position="12"/>
        <end position="29"/>
    </location>
</feature>
<feature type="transmembrane region" description="Helical" evidence="1">
    <location>
        <begin position="41"/>
        <end position="59"/>
    </location>
</feature>
<dbReference type="RefSeq" id="WP_072707007.1">
    <property type="nucleotide sequence ID" value="NZ_FMJB01000055.1"/>
</dbReference>
<dbReference type="InterPro" id="IPR001969">
    <property type="entry name" value="Aspartic_peptidase_AS"/>
</dbReference>
<keyword evidence="1" id="KW-1133">Transmembrane helix</keyword>
<dbReference type="NCBIfam" id="TIGR02281">
    <property type="entry name" value="clan_AA_DTGA"/>
    <property type="match status" value="1"/>
</dbReference>
<evidence type="ECO:0000256" key="1">
    <source>
        <dbReference type="SAM" id="Phobius"/>
    </source>
</evidence>
<accession>A0A1M4N377</accession>
<protein>
    <submittedName>
        <fullName evidence="2">Putative aspartyl protease</fullName>
    </submittedName>
</protein>
<dbReference type="Gene3D" id="2.40.70.10">
    <property type="entry name" value="Acid Proteases"/>
    <property type="match status" value="1"/>
</dbReference>
<gene>
    <name evidence="2" type="ORF">KARMA_2603</name>
</gene>
<keyword evidence="2" id="KW-0378">Hydrolase</keyword>